<dbReference type="KEGG" id="nav:JQS30_13895"/>
<dbReference type="Gene3D" id="3.40.50.20">
    <property type="match status" value="1"/>
</dbReference>
<dbReference type="InterPro" id="IPR052032">
    <property type="entry name" value="ATP-dep_AA_Ligase"/>
</dbReference>
<dbReference type="PANTHER" id="PTHR43585:SF2">
    <property type="entry name" value="ATP-GRASP ENZYME FSQD"/>
    <property type="match status" value="1"/>
</dbReference>
<feature type="compositionally biased region" description="Basic and acidic residues" evidence="5">
    <location>
        <begin position="448"/>
        <end position="461"/>
    </location>
</feature>
<dbReference type="PROSITE" id="PS50975">
    <property type="entry name" value="ATP_GRASP"/>
    <property type="match status" value="1"/>
</dbReference>
<dbReference type="InterPro" id="IPR040570">
    <property type="entry name" value="LAL_C2"/>
</dbReference>
<keyword evidence="1" id="KW-0436">Ligase</keyword>
<evidence type="ECO:0000313" key="7">
    <source>
        <dbReference type="EMBL" id="QSB04844.1"/>
    </source>
</evidence>
<evidence type="ECO:0000256" key="1">
    <source>
        <dbReference type="ARBA" id="ARBA00022598"/>
    </source>
</evidence>
<evidence type="ECO:0000313" key="8">
    <source>
        <dbReference type="Proteomes" id="UP000662939"/>
    </source>
</evidence>
<dbReference type="AlphaFoldDB" id="A0A895XHM4"/>
<name>A0A895XHM4_9ACTN</name>
<protein>
    <submittedName>
        <fullName evidence="7">ATP-grasp domain-containing protein</fullName>
    </submittedName>
</protein>
<feature type="region of interest" description="Disordered" evidence="5">
    <location>
        <begin position="440"/>
        <end position="461"/>
    </location>
</feature>
<evidence type="ECO:0000259" key="6">
    <source>
        <dbReference type="PROSITE" id="PS50975"/>
    </source>
</evidence>
<proteinExistence type="predicted"/>
<accession>A0A895XHM4</accession>
<dbReference type="Pfam" id="PF18603">
    <property type="entry name" value="LAL_C2"/>
    <property type="match status" value="1"/>
</dbReference>
<keyword evidence="2 4" id="KW-0547">Nucleotide-binding</keyword>
<dbReference type="InterPro" id="IPR013815">
    <property type="entry name" value="ATP_grasp_subdomain_1"/>
</dbReference>
<dbReference type="EMBL" id="CP070496">
    <property type="protein sequence ID" value="QSB04844.1"/>
    <property type="molecule type" value="Genomic_DNA"/>
</dbReference>
<organism evidence="7 8">
    <name type="scientific">Natronoglycomyces albus</name>
    <dbReference type="NCBI Taxonomy" id="2811108"/>
    <lineage>
        <taxon>Bacteria</taxon>
        <taxon>Bacillati</taxon>
        <taxon>Actinomycetota</taxon>
        <taxon>Actinomycetes</taxon>
        <taxon>Glycomycetales</taxon>
        <taxon>Glycomycetaceae</taxon>
        <taxon>Natronoglycomyces</taxon>
    </lineage>
</organism>
<evidence type="ECO:0000256" key="5">
    <source>
        <dbReference type="SAM" id="MobiDB-lite"/>
    </source>
</evidence>
<sequence>MTQHLPKPAGSLLLIGGVDQHIRRAKELGAHLILIQHPDKINPYQVQAADVLLVLDYTDYAQTQPIAAAAMRVWDVTTILSLTEGGLETAARLNAEFGHDGTSVETIRRMRDKWQMRQYLAANDFRTVAAQLATDRDSLLRFGASAGYPFIVKPTATTAGFGLMKVSGPADVGPVWDRICELTGTRTDRGSTLFTVEQFLMEGYIDGPEYSVEALSFHGQHVIVAITEKLVDEDHFAELGHALPARLEAQTESDIRATVTGLLDLLQVRDGPTHTELRVGPDGPVIIETHNRIGGGTIADLVEEAYGIDLTTYGLAWPMGLIAPLREAPVPTGGTCTRFIVRPSGVVSLVEGRQDVAAHPNLISSELTVEVGDPVRPLADNWDRLGYVAVRDVDTASAITLCEKLVNQTLEVRTRPRAELLLRPAPEVAAEAPHRPELAASTVRTHSVPHESERFTVEARR</sequence>
<keyword evidence="3 4" id="KW-0067">ATP-binding</keyword>
<dbReference type="Pfam" id="PF13535">
    <property type="entry name" value="ATP-grasp_4"/>
    <property type="match status" value="1"/>
</dbReference>
<dbReference type="Proteomes" id="UP000662939">
    <property type="component" value="Chromosome"/>
</dbReference>
<dbReference type="Gene3D" id="3.30.1490.20">
    <property type="entry name" value="ATP-grasp fold, A domain"/>
    <property type="match status" value="1"/>
</dbReference>
<dbReference type="Gene3D" id="3.30.470.20">
    <property type="entry name" value="ATP-grasp fold, B domain"/>
    <property type="match status" value="1"/>
</dbReference>
<dbReference type="GO" id="GO:0005524">
    <property type="term" value="F:ATP binding"/>
    <property type="evidence" value="ECO:0007669"/>
    <property type="project" value="UniProtKB-UniRule"/>
</dbReference>
<feature type="domain" description="ATP-grasp" evidence="6">
    <location>
        <begin position="117"/>
        <end position="319"/>
    </location>
</feature>
<evidence type="ECO:0000256" key="4">
    <source>
        <dbReference type="PROSITE-ProRule" id="PRU00409"/>
    </source>
</evidence>
<evidence type="ECO:0000256" key="3">
    <source>
        <dbReference type="ARBA" id="ARBA00022840"/>
    </source>
</evidence>
<reference evidence="7" key="1">
    <citation type="submission" date="2021-02" db="EMBL/GenBank/DDBJ databases">
        <title>Natronoglycomyces albus gen. nov., sp. nov, a haloalkaliphilic actinobacterium from a soda solonchak soil.</title>
        <authorList>
            <person name="Sorokin D.Y."/>
            <person name="Khijniak T.V."/>
            <person name="Zakharycheva A.P."/>
            <person name="Boueva O.V."/>
            <person name="Ariskina E.V."/>
            <person name="Hahnke R.L."/>
            <person name="Bunk B."/>
            <person name="Sproer C."/>
            <person name="Schumann P."/>
            <person name="Evtushenko L.I."/>
            <person name="Kublanov I.V."/>
        </authorList>
    </citation>
    <scope>NUCLEOTIDE SEQUENCE</scope>
    <source>
        <strain evidence="7">DSM 106290</strain>
    </source>
</reference>
<dbReference type="SUPFAM" id="SSF56059">
    <property type="entry name" value="Glutathione synthetase ATP-binding domain-like"/>
    <property type="match status" value="1"/>
</dbReference>
<dbReference type="RefSeq" id="WP_213170843.1">
    <property type="nucleotide sequence ID" value="NZ_CP070496.1"/>
</dbReference>
<dbReference type="InterPro" id="IPR011761">
    <property type="entry name" value="ATP-grasp"/>
</dbReference>
<evidence type="ECO:0000256" key="2">
    <source>
        <dbReference type="ARBA" id="ARBA00022741"/>
    </source>
</evidence>
<gene>
    <name evidence="7" type="ORF">JQS30_13895</name>
</gene>
<dbReference type="GO" id="GO:0016874">
    <property type="term" value="F:ligase activity"/>
    <property type="evidence" value="ECO:0007669"/>
    <property type="project" value="UniProtKB-KW"/>
</dbReference>
<dbReference type="GO" id="GO:0046872">
    <property type="term" value="F:metal ion binding"/>
    <property type="evidence" value="ECO:0007669"/>
    <property type="project" value="InterPro"/>
</dbReference>
<dbReference type="PANTHER" id="PTHR43585">
    <property type="entry name" value="FUMIPYRROLE BIOSYNTHESIS PROTEIN C"/>
    <property type="match status" value="1"/>
</dbReference>
<keyword evidence="8" id="KW-1185">Reference proteome</keyword>